<evidence type="ECO:0000313" key="2">
    <source>
        <dbReference type="Proteomes" id="UP001202943"/>
    </source>
</evidence>
<protein>
    <submittedName>
        <fullName evidence="1">RHS repeat-associated core domain-containing protein</fullName>
    </submittedName>
</protein>
<reference evidence="1" key="1">
    <citation type="submission" date="2022-05" db="EMBL/GenBank/DDBJ databases">
        <authorList>
            <person name="Yi M."/>
        </authorList>
    </citation>
    <scope>NUCLEOTIDE SEQUENCE</scope>
    <source>
        <strain evidence="1">DS2</strain>
    </source>
</reference>
<dbReference type="AlphaFoldDB" id="A0AAW5HD74"/>
<reference evidence="1" key="2">
    <citation type="submission" date="2023-08" db="EMBL/GenBank/DDBJ databases">
        <title>Isolation, Identification, Denitrification Characteristics of A Highly Efficient Aerobic Denitrifying Bacterial Strain DS2.</title>
        <authorList>
            <person name="Wang H."/>
        </authorList>
    </citation>
    <scope>NUCLEOTIDE SEQUENCE</scope>
    <source>
        <strain evidence="1">DS2</strain>
    </source>
</reference>
<dbReference type="InterPro" id="IPR022385">
    <property type="entry name" value="Rhs_assc_core"/>
</dbReference>
<dbReference type="RefSeq" id="WP_252458904.1">
    <property type="nucleotide sequence ID" value="NZ_JAMHFX010000118.1"/>
</dbReference>
<dbReference type="EMBL" id="JAMHFX010000118">
    <property type="protein sequence ID" value="MCO1620154.1"/>
    <property type="molecule type" value="Genomic_DNA"/>
</dbReference>
<dbReference type="NCBIfam" id="TIGR03696">
    <property type="entry name" value="Rhs_assc_core"/>
    <property type="match status" value="1"/>
</dbReference>
<comment type="caution">
    <text evidence="1">The sequence shown here is derived from an EMBL/GenBank/DDBJ whole genome shotgun (WGS) entry which is preliminary data.</text>
</comment>
<accession>A0AAW5HD74</accession>
<gene>
    <name evidence="1" type="ORF">M8C81_06060</name>
</gene>
<organism evidence="1 2">
    <name type="scientific">Pseudomonas putida</name>
    <name type="common">Arthrobacter siderocapsulatus</name>
    <dbReference type="NCBI Taxonomy" id="303"/>
    <lineage>
        <taxon>Bacteria</taxon>
        <taxon>Pseudomonadati</taxon>
        <taxon>Pseudomonadota</taxon>
        <taxon>Gammaproteobacteria</taxon>
        <taxon>Pseudomonadales</taxon>
        <taxon>Pseudomonadaceae</taxon>
        <taxon>Pseudomonas</taxon>
    </lineage>
</organism>
<sequence length="316" mass="34247">MSASEPRRSQALLFYQSGQLVCVLDNGSERLVQAAGHVLFQHGASPALLLTDGANSVNGVLRDQQLLREVYSPYGYSSSGAAASLVGFNGEWQDPIGKAYPLGNGHRFYMPSLRRFNRADKKSPFDEGGMNAYVYCGGDPINHVDPTGQSWSALLGAARGFLNALSRRAIAAARRFYQQPAQNLRPPQAVPPLEVIDVPASLRQHNLPASLEPVVQQGFRQGVPVSIYTPDAQNGVNVVTYDTFGMGNQRVSVNEAAGGIYRGFAGQGVVVDASGIDGSLFRGDVRRTFAGPYGNYQYDELRFHLIRPVRTRGWGG</sequence>
<evidence type="ECO:0000313" key="1">
    <source>
        <dbReference type="EMBL" id="MCO1620154.1"/>
    </source>
</evidence>
<dbReference type="Gene3D" id="2.180.10.10">
    <property type="entry name" value="RHS repeat-associated core"/>
    <property type="match status" value="1"/>
</dbReference>
<proteinExistence type="predicted"/>
<dbReference type="Proteomes" id="UP001202943">
    <property type="component" value="Unassembled WGS sequence"/>
</dbReference>
<name>A0AAW5HD74_PSEPU</name>